<evidence type="ECO:0000313" key="3">
    <source>
        <dbReference type="EMBL" id="MFC7219533.1"/>
    </source>
</evidence>
<evidence type="ECO:0000256" key="2">
    <source>
        <dbReference type="RuleBase" id="RU362080"/>
    </source>
</evidence>
<dbReference type="SUPFAM" id="SSF143120">
    <property type="entry name" value="YefM-like"/>
    <property type="match status" value="1"/>
</dbReference>
<proteinExistence type="inferred from homology"/>
<dbReference type="RefSeq" id="WP_386415326.1">
    <property type="nucleotide sequence ID" value="NZ_JBHSZO010000022.1"/>
</dbReference>
<comment type="caution">
    <text evidence="3">The sequence shown here is derived from an EMBL/GenBank/DDBJ whole genome shotgun (WGS) entry which is preliminary data.</text>
</comment>
<evidence type="ECO:0000313" key="4">
    <source>
        <dbReference type="Proteomes" id="UP001596413"/>
    </source>
</evidence>
<comment type="function">
    <text evidence="2">Antitoxin component of a type II toxin-antitoxin (TA) system.</text>
</comment>
<dbReference type="EMBL" id="JBHSZO010000022">
    <property type="protein sequence ID" value="MFC7219533.1"/>
    <property type="molecule type" value="Genomic_DNA"/>
</dbReference>
<dbReference type="NCBIfam" id="TIGR01552">
    <property type="entry name" value="phd_fam"/>
    <property type="match status" value="1"/>
</dbReference>
<sequence>MEHTETVRDFRAHLAQVIRAAEDEGRVTVVTRHGQSVGAFVPAYMLEKLEEWEDEQLAQRALAAEAADDASAPGLSLSEMFAEIVGEAAPDDRHHAA</sequence>
<dbReference type="Proteomes" id="UP001596413">
    <property type="component" value="Unassembled WGS sequence"/>
</dbReference>
<dbReference type="Gene3D" id="3.40.1620.10">
    <property type="entry name" value="YefM-like domain"/>
    <property type="match status" value="1"/>
</dbReference>
<keyword evidence="4" id="KW-1185">Reference proteome</keyword>
<accession>A0ABW2GFM9</accession>
<gene>
    <name evidence="3" type="ORF">ACFQLX_15330</name>
</gene>
<dbReference type="InterPro" id="IPR036165">
    <property type="entry name" value="YefM-like_sf"/>
</dbReference>
<dbReference type="InterPro" id="IPR006442">
    <property type="entry name" value="Antitoxin_Phd/YefM"/>
</dbReference>
<comment type="similarity">
    <text evidence="1 2">Belongs to the phD/YefM antitoxin family.</text>
</comment>
<reference evidence="4" key="1">
    <citation type="journal article" date="2019" name="Int. J. Syst. Evol. Microbiol.">
        <title>The Global Catalogue of Microorganisms (GCM) 10K type strain sequencing project: providing services to taxonomists for standard genome sequencing and annotation.</title>
        <authorList>
            <consortium name="The Broad Institute Genomics Platform"/>
            <consortium name="The Broad Institute Genome Sequencing Center for Infectious Disease"/>
            <person name="Wu L."/>
            <person name="Ma J."/>
        </authorList>
    </citation>
    <scope>NUCLEOTIDE SEQUENCE [LARGE SCALE GENOMIC DNA]</scope>
    <source>
        <strain evidence="4">CGMCC 1.13681</strain>
    </source>
</reference>
<evidence type="ECO:0000256" key="1">
    <source>
        <dbReference type="ARBA" id="ARBA00009981"/>
    </source>
</evidence>
<name>A0ABW2GFM9_9ACTN</name>
<protein>
    <recommendedName>
        <fullName evidence="2">Antitoxin</fullName>
    </recommendedName>
</protein>
<dbReference type="Pfam" id="PF02604">
    <property type="entry name" value="PhdYeFM_antitox"/>
    <property type="match status" value="1"/>
</dbReference>
<organism evidence="3 4">
    <name type="scientific">Streptomyces polyrhachis</name>
    <dbReference type="NCBI Taxonomy" id="1282885"/>
    <lineage>
        <taxon>Bacteria</taxon>
        <taxon>Bacillati</taxon>
        <taxon>Actinomycetota</taxon>
        <taxon>Actinomycetes</taxon>
        <taxon>Kitasatosporales</taxon>
        <taxon>Streptomycetaceae</taxon>
        <taxon>Streptomyces</taxon>
    </lineage>
</organism>